<evidence type="ECO:0000256" key="10">
    <source>
        <dbReference type="RuleBase" id="RU004004"/>
    </source>
</evidence>
<dbReference type="NCBIfam" id="TIGR02517">
    <property type="entry name" value="type_II_gspD"/>
    <property type="match status" value="1"/>
</dbReference>
<dbReference type="PRINTS" id="PR00811">
    <property type="entry name" value="BCTERIALGSPD"/>
</dbReference>
<evidence type="ECO:0000256" key="7">
    <source>
        <dbReference type="ARBA" id="ARBA00022927"/>
    </source>
</evidence>
<keyword evidence="8" id="KW-0472">Membrane</keyword>
<feature type="region of interest" description="Disordered" evidence="11">
    <location>
        <begin position="1"/>
        <end position="36"/>
    </location>
</feature>
<keyword evidence="7" id="KW-0653">Protein transport</keyword>
<dbReference type="PANTHER" id="PTHR30332">
    <property type="entry name" value="PROBABLE GENERAL SECRETION PATHWAY PROTEIN D"/>
    <property type="match status" value="1"/>
</dbReference>
<dbReference type="AlphaFoldDB" id="A0A8J3E7D1"/>
<dbReference type="Pfam" id="PF21305">
    <property type="entry name" value="type_II_gspD_N0"/>
    <property type="match status" value="1"/>
</dbReference>
<dbReference type="Pfam" id="PF00263">
    <property type="entry name" value="Secretin"/>
    <property type="match status" value="1"/>
</dbReference>
<organism evidence="15 16">
    <name type="scientific">Aliidongia dinghuensis</name>
    <dbReference type="NCBI Taxonomy" id="1867774"/>
    <lineage>
        <taxon>Bacteria</taxon>
        <taxon>Pseudomonadati</taxon>
        <taxon>Pseudomonadota</taxon>
        <taxon>Alphaproteobacteria</taxon>
        <taxon>Rhodospirillales</taxon>
        <taxon>Dongiaceae</taxon>
        <taxon>Aliidongia</taxon>
    </lineage>
</organism>
<reference evidence="15" key="2">
    <citation type="submission" date="2020-09" db="EMBL/GenBank/DDBJ databases">
        <authorList>
            <person name="Sun Q."/>
            <person name="Zhou Y."/>
        </authorList>
    </citation>
    <scope>NUCLEOTIDE SEQUENCE</scope>
    <source>
        <strain evidence="15">CGMCC 1.15725</strain>
    </source>
</reference>
<evidence type="ECO:0000313" key="16">
    <source>
        <dbReference type="Proteomes" id="UP000646365"/>
    </source>
</evidence>
<evidence type="ECO:0000259" key="13">
    <source>
        <dbReference type="Pfam" id="PF03958"/>
    </source>
</evidence>
<dbReference type="GO" id="GO:0009279">
    <property type="term" value="C:cell outer membrane"/>
    <property type="evidence" value="ECO:0007669"/>
    <property type="project" value="UniProtKB-SubCell"/>
</dbReference>
<comment type="similarity">
    <text evidence="2">Belongs to the bacterial secretin family. GSP D subfamily.</text>
</comment>
<comment type="caution">
    <text evidence="15">The sequence shown here is derived from an EMBL/GenBank/DDBJ whole genome shotgun (WGS) entry which is preliminary data.</text>
</comment>
<sequence>MTAATGDLQLPAAAARPDVPVNPTASATPENGSIPMQTLSSEAVAPTNGEIYRGTGSFVGRATRAPTPATGKPDDGTTLNFVNADIADVAKTVLGDYLKVNYVIDAAVQGGITLQTSRPLQRDEVLPALEQSLRLAGLAIVQTGDLYRVVPVADATRQSGVVQLGAPAARTPGFGIEIVPLRFIGAAEMQHLLESVAPSGAILRVDPARNLLLIAGSSQERAAILDNVSLFDADWMSGMSFALLPLKSADAKSIVAELNQVTGGKDGPLGGLVRLTPIERMNAVLAISPQPKYLDELRSWVSRLDRAQETSEKRIYVYYVQNGRASDLANALTKVLYGTSSSTDDKSSSSLGATAPGEVPQQLLGQLATPAGGSTPQLPAFTDRSKVGGGPEAADTGTASASGDTSGDASNRMHITADERNNALLILARPHEYEQIEAALTKLDVPPLQVMLEAAVAEVTLTNELRYGIQYFFKSGSSHQITNTTTSNGSISASFPGFAYSFTSGPDIKVVLNALEDVTRVDVLSSPQILVLNNQTASLQVGDQVPIATQESVSTTTSDAPIVNSIQYHDTGVILKVTPHVNESGLVQLDVSQEVSDVGTTTSSSLNSPTIQQRKINSTVAVQDGETVALGGLIKDSRNRERTGIPVLQDIPYLGNLFGATNTNGTRTELLVMITPHVIQGVQKLRNVTDELRRKLGATAPLLPTVR</sequence>
<dbReference type="InterPro" id="IPR013356">
    <property type="entry name" value="T2SS_GspD"/>
</dbReference>
<dbReference type="GO" id="GO:0015627">
    <property type="term" value="C:type II protein secretion system complex"/>
    <property type="evidence" value="ECO:0007669"/>
    <property type="project" value="InterPro"/>
</dbReference>
<feature type="region of interest" description="Disordered" evidence="11">
    <location>
        <begin position="367"/>
        <end position="411"/>
    </location>
</feature>
<evidence type="ECO:0000256" key="2">
    <source>
        <dbReference type="ARBA" id="ARBA00006980"/>
    </source>
</evidence>
<keyword evidence="4" id="KW-1134">Transmembrane beta strand</keyword>
<feature type="domain" description="NolW-like" evidence="13">
    <location>
        <begin position="243"/>
        <end position="309"/>
    </location>
</feature>
<feature type="domain" description="Type II/III secretion system secretin-like" evidence="12">
    <location>
        <begin position="514"/>
        <end position="680"/>
    </location>
</feature>
<dbReference type="Gene3D" id="3.30.1370.120">
    <property type="match status" value="3"/>
</dbReference>
<evidence type="ECO:0000256" key="3">
    <source>
        <dbReference type="ARBA" id="ARBA00022448"/>
    </source>
</evidence>
<feature type="region of interest" description="Disordered" evidence="11">
    <location>
        <begin position="55"/>
        <end position="75"/>
    </location>
</feature>
<dbReference type="InterPro" id="IPR001775">
    <property type="entry name" value="GspD/PilQ"/>
</dbReference>
<dbReference type="InterPro" id="IPR050810">
    <property type="entry name" value="Bact_Secretion_Sys_Channel"/>
</dbReference>
<keyword evidence="5" id="KW-0812">Transmembrane</keyword>
<dbReference type="InterPro" id="IPR049371">
    <property type="entry name" value="GspD-like_N0"/>
</dbReference>
<evidence type="ECO:0000259" key="12">
    <source>
        <dbReference type="Pfam" id="PF00263"/>
    </source>
</evidence>
<evidence type="ECO:0000256" key="6">
    <source>
        <dbReference type="ARBA" id="ARBA00022729"/>
    </source>
</evidence>
<evidence type="ECO:0000256" key="4">
    <source>
        <dbReference type="ARBA" id="ARBA00022452"/>
    </source>
</evidence>
<name>A0A8J3E7D1_9PROT</name>
<feature type="compositionally biased region" description="Low complexity" evidence="11">
    <location>
        <begin position="393"/>
        <end position="410"/>
    </location>
</feature>
<accession>A0A8J3E7D1</accession>
<keyword evidence="3 10" id="KW-0813">Transport</keyword>
<evidence type="ECO:0000256" key="11">
    <source>
        <dbReference type="SAM" id="MobiDB-lite"/>
    </source>
</evidence>
<evidence type="ECO:0000259" key="14">
    <source>
        <dbReference type="Pfam" id="PF21305"/>
    </source>
</evidence>
<dbReference type="Pfam" id="PF03958">
    <property type="entry name" value="Secretin_N"/>
    <property type="match status" value="2"/>
</dbReference>
<dbReference type="Gene3D" id="3.55.50.30">
    <property type="match status" value="1"/>
</dbReference>
<keyword evidence="6" id="KW-0732">Signal</keyword>
<dbReference type="Proteomes" id="UP000646365">
    <property type="component" value="Unassembled WGS sequence"/>
</dbReference>
<dbReference type="InterPro" id="IPR004846">
    <property type="entry name" value="T2SS/T3SS_dom"/>
</dbReference>
<dbReference type="EMBL" id="BMJQ01000040">
    <property type="protein sequence ID" value="GGF51399.1"/>
    <property type="molecule type" value="Genomic_DNA"/>
</dbReference>
<dbReference type="PANTHER" id="PTHR30332:SF25">
    <property type="entry name" value="SECRETIN XPSD"/>
    <property type="match status" value="1"/>
</dbReference>
<protein>
    <submittedName>
        <fullName evidence="15">Type II secretion system protein GspD</fullName>
    </submittedName>
</protein>
<keyword evidence="16" id="KW-1185">Reference proteome</keyword>
<evidence type="ECO:0000256" key="1">
    <source>
        <dbReference type="ARBA" id="ARBA00004442"/>
    </source>
</evidence>
<reference evidence="15" key="1">
    <citation type="journal article" date="2014" name="Int. J. Syst. Evol. Microbiol.">
        <title>Complete genome sequence of Corynebacterium casei LMG S-19264T (=DSM 44701T), isolated from a smear-ripened cheese.</title>
        <authorList>
            <consortium name="US DOE Joint Genome Institute (JGI-PGF)"/>
            <person name="Walter F."/>
            <person name="Albersmeier A."/>
            <person name="Kalinowski J."/>
            <person name="Ruckert C."/>
        </authorList>
    </citation>
    <scope>NUCLEOTIDE SEQUENCE</scope>
    <source>
        <strain evidence="15">CGMCC 1.15725</strain>
    </source>
</reference>
<keyword evidence="9" id="KW-0998">Cell outer membrane</keyword>
<dbReference type="InterPro" id="IPR038591">
    <property type="entry name" value="NolW-like_sf"/>
</dbReference>
<evidence type="ECO:0000256" key="8">
    <source>
        <dbReference type="ARBA" id="ARBA00023136"/>
    </source>
</evidence>
<feature type="domain" description="NolW-like" evidence="13">
    <location>
        <begin position="317"/>
        <end position="449"/>
    </location>
</feature>
<evidence type="ECO:0000256" key="9">
    <source>
        <dbReference type="ARBA" id="ARBA00023237"/>
    </source>
</evidence>
<proteinExistence type="inferred from homology"/>
<dbReference type="GO" id="GO:0015628">
    <property type="term" value="P:protein secretion by the type II secretion system"/>
    <property type="evidence" value="ECO:0007669"/>
    <property type="project" value="InterPro"/>
</dbReference>
<evidence type="ECO:0000313" key="15">
    <source>
        <dbReference type="EMBL" id="GGF51399.1"/>
    </source>
</evidence>
<gene>
    <name evidence="15" type="primary">gspD</name>
    <name evidence="15" type="ORF">GCM10011611_67340</name>
</gene>
<dbReference type="InterPro" id="IPR005644">
    <property type="entry name" value="NolW-like"/>
</dbReference>
<dbReference type="PRINTS" id="PR01032">
    <property type="entry name" value="PHAGEIV"/>
</dbReference>
<feature type="domain" description="GspD-like N0" evidence="14">
    <location>
        <begin position="79"/>
        <end position="149"/>
    </location>
</feature>
<evidence type="ECO:0000256" key="5">
    <source>
        <dbReference type="ARBA" id="ARBA00022692"/>
    </source>
</evidence>
<feature type="compositionally biased region" description="Polar residues" evidence="11">
    <location>
        <begin position="23"/>
        <end position="36"/>
    </location>
</feature>
<comment type="subcellular location">
    <subcellularLocation>
        <location evidence="1 10">Cell outer membrane</location>
    </subcellularLocation>
</comment>